<dbReference type="Pfam" id="PF05199">
    <property type="entry name" value="GMC_oxred_C"/>
    <property type="match status" value="1"/>
</dbReference>
<reference evidence="4" key="1">
    <citation type="journal article" date="2023" name="Mol. Phylogenet. Evol.">
        <title>Genome-scale phylogeny and comparative genomics of the fungal order Sordariales.</title>
        <authorList>
            <person name="Hensen N."/>
            <person name="Bonometti L."/>
            <person name="Westerberg I."/>
            <person name="Brannstrom I.O."/>
            <person name="Guillou S."/>
            <person name="Cros-Aarteil S."/>
            <person name="Calhoun S."/>
            <person name="Haridas S."/>
            <person name="Kuo A."/>
            <person name="Mondo S."/>
            <person name="Pangilinan J."/>
            <person name="Riley R."/>
            <person name="LaButti K."/>
            <person name="Andreopoulos B."/>
            <person name="Lipzen A."/>
            <person name="Chen C."/>
            <person name="Yan M."/>
            <person name="Daum C."/>
            <person name="Ng V."/>
            <person name="Clum A."/>
            <person name="Steindorff A."/>
            <person name="Ohm R.A."/>
            <person name="Martin F."/>
            <person name="Silar P."/>
            <person name="Natvig D.O."/>
            <person name="Lalanne C."/>
            <person name="Gautier V."/>
            <person name="Ament-Velasquez S.L."/>
            <person name="Kruys A."/>
            <person name="Hutchinson M.I."/>
            <person name="Powell A.J."/>
            <person name="Barry K."/>
            <person name="Miller A.N."/>
            <person name="Grigoriev I.V."/>
            <person name="Debuchy R."/>
            <person name="Gladieux P."/>
            <person name="Hiltunen Thoren M."/>
            <person name="Johannesson H."/>
        </authorList>
    </citation>
    <scope>NUCLEOTIDE SEQUENCE</scope>
    <source>
        <strain evidence="4">CBS 538.74</strain>
    </source>
</reference>
<dbReference type="PANTHER" id="PTHR11552">
    <property type="entry name" value="GLUCOSE-METHANOL-CHOLINE GMC OXIDOREDUCTASE"/>
    <property type="match status" value="1"/>
</dbReference>
<reference evidence="4" key="2">
    <citation type="submission" date="2023-05" db="EMBL/GenBank/DDBJ databases">
        <authorList>
            <consortium name="Lawrence Berkeley National Laboratory"/>
            <person name="Steindorff A."/>
            <person name="Hensen N."/>
            <person name="Bonometti L."/>
            <person name="Westerberg I."/>
            <person name="Brannstrom I.O."/>
            <person name="Guillou S."/>
            <person name="Cros-Aarteil S."/>
            <person name="Calhoun S."/>
            <person name="Haridas S."/>
            <person name="Kuo A."/>
            <person name="Mondo S."/>
            <person name="Pangilinan J."/>
            <person name="Riley R."/>
            <person name="Labutti K."/>
            <person name="Andreopoulos B."/>
            <person name="Lipzen A."/>
            <person name="Chen C."/>
            <person name="Yanf M."/>
            <person name="Daum C."/>
            <person name="Ng V."/>
            <person name="Clum A."/>
            <person name="Ohm R."/>
            <person name="Martin F."/>
            <person name="Silar P."/>
            <person name="Natvig D."/>
            <person name="Lalanne C."/>
            <person name="Gautier V."/>
            <person name="Ament-Velasquez S.L."/>
            <person name="Kruys A."/>
            <person name="Hutchinson M.I."/>
            <person name="Powell A.J."/>
            <person name="Barry K."/>
            <person name="Miller A.N."/>
            <person name="Grigoriev I.V."/>
            <person name="Debuchy R."/>
            <person name="Gladieux P."/>
            <person name="Thoren M.H."/>
            <person name="Johannesson H."/>
        </authorList>
    </citation>
    <scope>NUCLEOTIDE SEQUENCE</scope>
    <source>
        <strain evidence="4">CBS 538.74</strain>
    </source>
</reference>
<dbReference type="GO" id="GO:0050660">
    <property type="term" value="F:flavin adenine dinucleotide binding"/>
    <property type="evidence" value="ECO:0007669"/>
    <property type="project" value="InterPro"/>
</dbReference>
<evidence type="ECO:0000259" key="3">
    <source>
        <dbReference type="PROSITE" id="PS00624"/>
    </source>
</evidence>
<sequence length="620" mass="66128">MGIYTTLPENITEVDIVVAGGGTAGCIVAARLAKADPELSILVIEGGSGDRNDPTIEHPAFCFVHMDPNSKTNIAYQGNPPAEPDGKAHIVSSGGVLGGGSSINLMMYSRGQRSDYDSWDTPGWTAEELVPYFNKLETYHGPNPSGRHGTNGPIHISGGPATQVGWPEIEDLQNLDGANNGIQRAMRFVSPDGKRQSTAAQYLHPLLQDNNHPNLHVLVETQVVRVLITDSKATGVEYTPNPTFHPDTPHPTLTVTAKRQVVLSCGALGTPLVLERSGVGNPSILTRASVPITVPLPGVGNGYQDHNLLVYPYLSSLAPSDTLDALATNRPGHTPADLIATQSPLLGWNAQDVTCKLRPSPSDLPLLSPALRASWAADFAPHPDRPLMLMSLVGVMGGDPSTLPPSPSQYFSISTFTAYPYSRGHIHIAAATTTTTTTSPESSSSPRSLIDFEPGFFADNRDVAMHVWAYKKQREIARRMVCYRGEHAACHPPFAADSAAVCGPVLISSSSSSSPPDDTDAALEELEDIVYSDEDDAVLEAWLRWNVGTTWHSLGTCAMRKREEDGVVDGRLRVYGVEGLRVADLSIAPGNVAANTACTAMMIGEKAAVLVGEDLGVEVE</sequence>
<dbReference type="PIRSF" id="PIRSF000137">
    <property type="entry name" value="Alcohol_oxidase"/>
    <property type="match status" value="1"/>
</dbReference>
<feature type="binding site" evidence="2">
    <location>
        <position position="223"/>
    </location>
    <ligand>
        <name>FAD</name>
        <dbReference type="ChEBI" id="CHEBI:57692"/>
    </ligand>
</feature>
<dbReference type="InterPro" id="IPR012132">
    <property type="entry name" value="GMC_OxRdtase"/>
</dbReference>
<dbReference type="Proteomes" id="UP001302745">
    <property type="component" value="Unassembled WGS sequence"/>
</dbReference>
<comment type="caution">
    <text evidence="4">The sequence shown here is derived from an EMBL/GenBank/DDBJ whole genome shotgun (WGS) entry which is preliminary data.</text>
</comment>
<evidence type="ECO:0000313" key="5">
    <source>
        <dbReference type="Proteomes" id="UP001302745"/>
    </source>
</evidence>
<dbReference type="InterPro" id="IPR000172">
    <property type="entry name" value="GMC_OxRdtase_N"/>
</dbReference>
<dbReference type="PANTHER" id="PTHR11552:SF78">
    <property type="entry name" value="GLUCOSE-METHANOL-CHOLINE OXIDOREDUCTASE N-TERMINAL DOMAIN-CONTAINING PROTEIN"/>
    <property type="match status" value="1"/>
</dbReference>
<comment type="similarity">
    <text evidence="1">Belongs to the GMC oxidoreductase family.</text>
</comment>
<dbReference type="InterPro" id="IPR036188">
    <property type="entry name" value="FAD/NAD-bd_sf"/>
</dbReference>
<evidence type="ECO:0000256" key="2">
    <source>
        <dbReference type="PIRSR" id="PIRSR000137-2"/>
    </source>
</evidence>
<accession>A0AAN6VIY0</accession>
<evidence type="ECO:0000256" key="1">
    <source>
        <dbReference type="ARBA" id="ARBA00010790"/>
    </source>
</evidence>
<dbReference type="SUPFAM" id="SSF51905">
    <property type="entry name" value="FAD/NAD(P)-binding domain"/>
    <property type="match status" value="1"/>
</dbReference>
<dbReference type="EMBL" id="MU856976">
    <property type="protein sequence ID" value="KAK4152402.1"/>
    <property type="molecule type" value="Genomic_DNA"/>
</dbReference>
<proteinExistence type="inferred from homology"/>
<comment type="cofactor">
    <cofactor evidence="2">
        <name>FAD</name>
        <dbReference type="ChEBI" id="CHEBI:57692"/>
    </cofactor>
</comment>
<dbReference type="InterPro" id="IPR007867">
    <property type="entry name" value="GMC_OxRtase_C"/>
</dbReference>
<keyword evidence="5" id="KW-1185">Reference proteome</keyword>
<keyword evidence="2" id="KW-0274">FAD</keyword>
<feature type="binding site" evidence="2">
    <location>
        <position position="96"/>
    </location>
    <ligand>
        <name>FAD</name>
        <dbReference type="ChEBI" id="CHEBI:57692"/>
    </ligand>
</feature>
<gene>
    <name evidence="4" type="ORF">C8A00DRAFT_44555</name>
</gene>
<keyword evidence="2" id="KW-0285">Flavoprotein</keyword>
<feature type="binding site" evidence="2">
    <location>
        <begin position="551"/>
        <end position="552"/>
    </location>
    <ligand>
        <name>FAD</name>
        <dbReference type="ChEBI" id="CHEBI:57692"/>
    </ligand>
</feature>
<name>A0AAN6VIY0_9PEZI</name>
<dbReference type="Gene3D" id="3.50.50.60">
    <property type="entry name" value="FAD/NAD(P)-binding domain"/>
    <property type="match status" value="2"/>
</dbReference>
<dbReference type="PROSITE" id="PS00624">
    <property type="entry name" value="GMC_OXRED_2"/>
    <property type="match status" value="1"/>
</dbReference>
<dbReference type="GO" id="GO:0016614">
    <property type="term" value="F:oxidoreductase activity, acting on CH-OH group of donors"/>
    <property type="evidence" value="ECO:0007669"/>
    <property type="project" value="InterPro"/>
</dbReference>
<feature type="domain" description="Glucose-methanol-choline oxidoreductase N-terminal" evidence="3">
    <location>
        <begin position="266"/>
        <end position="280"/>
    </location>
</feature>
<dbReference type="SUPFAM" id="SSF54373">
    <property type="entry name" value="FAD-linked reductases, C-terminal domain"/>
    <property type="match status" value="1"/>
</dbReference>
<organism evidence="4 5">
    <name type="scientific">Chaetomidium leptoderma</name>
    <dbReference type="NCBI Taxonomy" id="669021"/>
    <lineage>
        <taxon>Eukaryota</taxon>
        <taxon>Fungi</taxon>
        <taxon>Dikarya</taxon>
        <taxon>Ascomycota</taxon>
        <taxon>Pezizomycotina</taxon>
        <taxon>Sordariomycetes</taxon>
        <taxon>Sordariomycetidae</taxon>
        <taxon>Sordariales</taxon>
        <taxon>Chaetomiaceae</taxon>
        <taxon>Chaetomidium</taxon>
    </lineage>
</organism>
<protein>
    <recommendedName>
        <fullName evidence="3">Glucose-methanol-choline oxidoreductase N-terminal domain-containing protein</fullName>
    </recommendedName>
</protein>
<dbReference type="AlphaFoldDB" id="A0AAN6VIY0"/>
<evidence type="ECO:0000313" key="4">
    <source>
        <dbReference type="EMBL" id="KAK4152402.1"/>
    </source>
</evidence>
<dbReference type="Pfam" id="PF00732">
    <property type="entry name" value="GMC_oxred_N"/>
    <property type="match status" value="1"/>
</dbReference>
<dbReference type="Gene3D" id="3.30.560.10">
    <property type="entry name" value="Glucose Oxidase, domain 3"/>
    <property type="match status" value="2"/>
</dbReference>